<dbReference type="EMBL" id="CAVNYO010000405">
    <property type="protein sequence ID" value="CAK5276243.1"/>
    <property type="molecule type" value="Genomic_DNA"/>
</dbReference>
<organism evidence="1 2">
    <name type="scientific">Mycena citricolor</name>
    <dbReference type="NCBI Taxonomy" id="2018698"/>
    <lineage>
        <taxon>Eukaryota</taxon>
        <taxon>Fungi</taxon>
        <taxon>Dikarya</taxon>
        <taxon>Basidiomycota</taxon>
        <taxon>Agaricomycotina</taxon>
        <taxon>Agaricomycetes</taxon>
        <taxon>Agaricomycetidae</taxon>
        <taxon>Agaricales</taxon>
        <taxon>Marasmiineae</taxon>
        <taxon>Mycenaceae</taxon>
        <taxon>Mycena</taxon>
    </lineage>
</organism>
<keyword evidence="2" id="KW-1185">Reference proteome</keyword>
<evidence type="ECO:0000313" key="2">
    <source>
        <dbReference type="Proteomes" id="UP001295794"/>
    </source>
</evidence>
<dbReference type="Proteomes" id="UP001295794">
    <property type="component" value="Unassembled WGS sequence"/>
</dbReference>
<evidence type="ECO:0000313" key="1">
    <source>
        <dbReference type="EMBL" id="CAK5276243.1"/>
    </source>
</evidence>
<reference evidence="1" key="1">
    <citation type="submission" date="2023-11" db="EMBL/GenBank/DDBJ databases">
        <authorList>
            <person name="De Vega J J."/>
            <person name="De Vega J J."/>
        </authorList>
    </citation>
    <scope>NUCLEOTIDE SEQUENCE</scope>
</reference>
<proteinExistence type="predicted"/>
<comment type="caution">
    <text evidence="1">The sequence shown here is derived from an EMBL/GenBank/DDBJ whole genome shotgun (WGS) entry which is preliminary data.</text>
</comment>
<name>A0AAD2HJX9_9AGAR</name>
<accession>A0AAD2HJX9</accession>
<feature type="non-terminal residue" evidence="1">
    <location>
        <position position="247"/>
    </location>
</feature>
<dbReference type="AlphaFoldDB" id="A0AAD2HJX9"/>
<protein>
    <submittedName>
        <fullName evidence="1">Uncharacterized protein</fullName>
    </submittedName>
</protein>
<sequence>LSHRTTTSMPRNDFLPEEEDRLVEYLAGIPRSKRSSMSSFAPLSTLSWAKRHSTASWLQRFLRFRPLYDARVDRLVAENEREDLELELVRQELLPQQAKEGVAASEDLGTQAEDDAEAYGGVMLEVENLLVGANESPHLGSTEPPLDPDLDFSQSCMELTIVDDRLPRPDSNLSALDSYTTAPPISRYAIFSALPSCDTIPCIQIAANLLADIYDVDIQVVLDLWRETSSIRKTQQHLSALRDWRAA</sequence>
<gene>
    <name evidence="1" type="ORF">MYCIT1_LOCUS24359</name>
</gene>